<dbReference type="AlphaFoldDB" id="A0A371FB38"/>
<feature type="non-terminal residue" evidence="2">
    <location>
        <position position="1"/>
    </location>
</feature>
<sequence length="322" mass="37996">MSARRLDTSSLNVLAWKNRKRRTRKKPFFKKKKGLMATWEDLELSSYEKDDEEVNICLIVDLTLEGEEDDEEKENDLLKKENESLEEDKTKELSTVNTLEVNEQLQEEILKYKRHLYEKFGIEYDKKKDLKKDKSISYYLNCGKFAHLSYDCKDHPKGPSKPSRTNRKGAKRIWISKKMIVPVIDLLDSRKETPIMVPDQSLAKFINGSKNLKKILKHKRHPYDKSSNDYDKKKDLKKDKSISHCLNYKKFGHLFYDYKAHPKELSKPSRTNKKGPKRSWVSKNMIVPVSYLLHNRKKTSIMVPGQWLLTSHDKRKVYVARS</sequence>
<evidence type="ECO:0000313" key="3">
    <source>
        <dbReference type="Proteomes" id="UP000257109"/>
    </source>
</evidence>
<protein>
    <submittedName>
        <fullName evidence="2">Uncharacterized protein</fullName>
    </submittedName>
</protein>
<keyword evidence="3" id="KW-1185">Reference proteome</keyword>
<comment type="caution">
    <text evidence="2">The sequence shown here is derived from an EMBL/GenBank/DDBJ whole genome shotgun (WGS) entry which is preliminary data.</text>
</comment>
<proteinExistence type="predicted"/>
<feature type="region of interest" description="Disordered" evidence="1">
    <location>
        <begin position="67"/>
        <end position="91"/>
    </location>
</feature>
<accession>A0A371FB38</accession>
<gene>
    <name evidence="2" type="ORF">CR513_44605</name>
</gene>
<evidence type="ECO:0000313" key="2">
    <source>
        <dbReference type="EMBL" id="RDX75496.1"/>
    </source>
</evidence>
<reference evidence="2" key="1">
    <citation type="submission" date="2018-05" db="EMBL/GenBank/DDBJ databases">
        <title>Draft genome of Mucuna pruriens seed.</title>
        <authorList>
            <person name="Nnadi N.E."/>
            <person name="Vos R."/>
            <person name="Hasami M.H."/>
            <person name="Devisetty U.K."/>
            <person name="Aguiy J.C."/>
        </authorList>
    </citation>
    <scope>NUCLEOTIDE SEQUENCE [LARGE SCALE GENOMIC DNA]</scope>
    <source>
        <strain evidence="2">JCA_2017</strain>
    </source>
</reference>
<evidence type="ECO:0000256" key="1">
    <source>
        <dbReference type="SAM" id="MobiDB-lite"/>
    </source>
</evidence>
<organism evidence="2 3">
    <name type="scientific">Mucuna pruriens</name>
    <name type="common">Velvet bean</name>
    <name type="synonym">Dolichos pruriens</name>
    <dbReference type="NCBI Taxonomy" id="157652"/>
    <lineage>
        <taxon>Eukaryota</taxon>
        <taxon>Viridiplantae</taxon>
        <taxon>Streptophyta</taxon>
        <taxon>Embryophyta</taxon>
        <taxon>Tracheophyta</taxon>
        <taxon>Spermatophyta</taxon>
        <taxon>Magnoliopsida</taxon>
        <taxon>eudicotyledons</taxon>
        <taxon>Gunneridae</taxon>
        <taxon>Pentapetalae</taxon>
        <taxon>rosids</taxon>
        <taxon>fabids</taxon>
        <taxon>Fabales</taxon>
        <taxon>Fabaceae</taxon>
        <taxon>Papilionoideae</taxon>
        <taxon>50 kb inversion clade</taxon>
        <taxon>NPAAA clade</taxon>
        <taxon>indigoferoid/millettioid clade</taxon>
        <taxon>Phaseoleae</taxon>
        <taxon>Mucuna</taxon>
    </lineage>
</organism>
<dbReference type="EMBL" id="QJKJ01009821">
    <property type="protein sequence ID" value="RDX75496.1"/>
    <property type="molecule type" value="Genomic_DNA"/>
</dbReference>
<name>A0A371FB38_MUCPR</name>
<feature type="compositionally biased region" description="Basic and acidic residues" evidence="1">
    <location>
        <begin position="75"/>
        <end position="91"/>
    </location>
</feature>
<dbReference type="Proteomes" id="UP000257109">
    <property type="component" value="Unassembled WGS sequence"/>
</dbReference>